<accession>A0ABP8RV73</accession>
<dbReference type="Pfam" id="PF25976">
    <property type="entry name" value="LpqB_N"/>
    <property type="match status" value="1"/>
</dbReference>
<dbReference type="Pfam" id="PF10647">
    <property type="entry name" value="Gmad1"/>
    <property type="match status" value="1"/>
</dbReference>
<proteinExistence type="predicted"/>
<protein>
    <submittedName>
        <fullName evidence="3">LpqB family beta-propeller domain-containing protein</fullName>
    </submittedName>
</protein>
<dbReference type="PROSITE" id="PS51257">
    <property type="entry name" value="PROKAR_LIPOPROTEIN"/>
    <property type="match status" value="1"/>
</dbReference>
<name>A0ABP8RV73_9PSEU</name>
<dbReference type="SMART" id="SM00909">
    <property type="entry name" value="Germane"/>
    <property type="match status" value="1"/>
</dbReference>
<evidence type="ECO:0000313" key="3">
    <source>
        <dbReference type="EMBL" id="GAA4549522.1"/>
    </source>
</evidence>
<organism evidence="3 4">
    <name type="scientific">Pseudonocardia xishanensis</name>
    <dbReference type="NCBI Taxonomy" id="630995"/>
    <lineage>
        <taxon>Bacteria</taxon>
        <taxon>Bacillati</taxon>
        <taxon>Actinomycetota</taxon>
        <taxon>Actinomycetes</taxon>
        <taxon>Pseudonocardiales</taxon>
        <taxon>Pseudonocardiaceae</taxon>
        <taxon>Pseudonocardia</taxon>
    </lineage>
</organism>
<feature type="signal peptide" evidence="1">
    <location>
        <begin position="1"/>
        <end position="19"/>
    </location>
</feature>
<dbReference type="RefSeq" id="WP_345419986.1">
    <property type="nucleotide sequence ID" value="NZ_BAABGT010000049.1"/>
</dbReference>
<evidence type="ECO:0000313" key="4">
    <source>
        <dbReference type="Proteomes" id="UP001501598"/>
    </source>
</evidence>
<dbReference type="InterPro" id="IPR018910">
    <property type="entry name" value="LpqB_C"/>
</dbReference>
<keyword evidence="1" id="KW-0732">Signal</keyword>
<dbReference type="InterPro" id="IPR059026">
    <property type="entry name" value="LpqB_N"/>
</dbReference>
<keyword evidence="4" id="KW-1185">Reference proteome</keyword>
<reference evidence="4" key="1">
    <citation type="journal article" date="2019" name="Int. J. Syst. Evol. Microbiol.">
        <title>The Global Catalogue of Microorganisms (GCM) 10K type strain sequencing project: providing services to taxonomists for standard genome sequencing and annotation.</title>
        <authorList>
            <consortium name="The Broad Institute Genomics Platform"/>
            <consortium name="The Broad Institute Genome Sequencing Center for Infectious Disease"/>
            <person name="Wu L."/>
            <person name="Ma J."/>
        </authorList>
    </citation>
    <scope>NUCLEOTIDE SEQUENCE [LARGE SCALE GENOMIC DNA]</scope>
    <source>
        <strain evidence="4">JCM 17906</strain>
    </source>
</reference>
<sequence>MRRPLLVLLLVLSALVAGCASVPGESSVQVLRKVTEGGTPDLPAGPVDGTNPLDLVRGFVYASGSTVDRHGAARRFLTPAAGEGWDDAASLTVLAEQFDTVYPPTSGTDPDLMTVRIRGDRVGTLDSLGAFEPAEAPVEIDVTVRRADGQWRIDRLPGGVLVRLSDFRANYRTVKGYFVDPVRRATVADLRYLPAVPAQALPSRAVDMLLTGPSPALRNAAESMVPASARLRTNVTNAPDGTLVVDLTQVGDLDEQRRRLMAAQFVQTLAEINIPRVRLLVDGAPLLAGVQDLTVDAVAGTSATVQPGADVPALAVSGGRLRRLPSGEPVAGQAGNGAFDIAAAATTADGVRVAAVARDGGRRRLLVGPADGELQAVSLSAGSMSRPTWTPTGGEVWTVLDGDVVARVTVDGTGVVRTGQVSVSELTELGPLTDLRLSRDGLRVAAVVGGGLFTGAVVRGPEGDVAVRNVRTLRPTDLGGVVGVDWRADESLIVVSTRADRPVSLVSSDGLTLQLVPSSNLTPPLRGVSAASSRPFLVADQGGIWSFDGGELDSWRQVLGAAPDGIPLYPG</sequence>
<dbReference type="SUPFAM" id="SSF50969">
    <property type="entry name" value="YVTN repeat-like/Quinoprotein amine dehydrogenase"/>
    <property type="match status" value="1"/>
</dbReference>
<feature type="chain" id="PRO_5046811082" evidence="1">
    <location>
        <begin position="20"/>
        <end position="571"/>
    </location>
</feature>
<evidence type="ECO:0000256" key="1">
    <source>
        <dbReference type="SAM" id="SignalP"/>
    </source>
</evidence>
<evidence type="ECO:0000259" key="2">
    <source>
        <dbReference type="SMART" id="SM00909"/>
    </source>
</evidence>
<gene>
    <name evidence="3" type="ORF">GCM10023175_37820</name>
</gene>
<comment type="caution">
    <text evidence="3">The sequence shown here is derived from an EMBL/GenBank/DDBJ whole genome shotgun (WGS) entry which is preliminary data.</text>
</comment>
<dbReference type="Pfam" id="PF10646">
    <property type="entry name" value="Germane"/>
    <property type="match status" value="1"/>
</dbReference>
<dbReference type="Proteomes" id="UP001501598">
    <property type="component" value="Unassembled WGS sequence"/>
</dbReference>
<feature type="domain" description="GerMN" evidence="2">
    <location>
        <begin position="202"/>
        <end position="290"/>
    </location>
</feature>
<dbReference type="InterPro" id="IPR011044">
    <property type="entry name" value="Quino_amine_DH_bsu"/>
</dbReference>
<dbReference type="InterPro" id="IPR019606">
    <property type="entry name" value="GerMN"/>
</dbReference>
<dbReference type="EMBL" id="BAABGT010000049">
    <property type="protein sequence ID" value="GAA4549522.1"/>
    <property type="molecule type" value="Genomic_DNA"/>
</dbReference>